<reference evidence="2 3" key="1">
    <citation type="submission" date="2021-01" db="EMBL/GenBank/DDBJ databases">
        <title>Whole genome shotgun sequence of Planotetraspora mira NBRC 15435.</title>
        <authorList>
            <person name="Komaki H."/>
            <person name="Tamura T."/>
        </authorList>
    </citation>
    <scope>NUCLEOTIDE SEQUENCE [LARGE SCALE GENOMIC DNA]</scope>
    <source>
        <strain evidence="2 3">NBRC 15435</strain>
    </source>
</reference>
<name>A0A8J3X7V2_9ACTN</name>
<dbReference type="InterPro" id="IPR029016">
    <property type="entry name" value="GAF-like_dom_sf"/>
</dbReference>
<organism evidence="2 3">
    <name type="scientific">Planotetraspora mira</name>
    <dbReference type="NCBI Taxonomy" id="58121"/>
    <lineage>
        <taxon>Bacteria</taxon>
        <taxon>Bacillati</taxon>
        <taxon>Actinomycetota</taxon>
        <taxon>Actinomycetes</taxon>
        <taxon>Streptosporangiales</taxon>
        <taxon>Streptosporangiaceae</taxon>
        <taxon>Planotetraspora</taxon>
    </lineage>
</organism>
<sequence>MRVGARTGMTLPAHGTSSGKVLLAWLDPDEVRRLLPHAKLAPLTDRTLTSRRDLEAHLVQVRELGYAANFGESEDEVRSVAVPVRDTGGNVRAALAISAPPSRLDEAAVAGVAAVLKEGAARISTVLPA</sequence>
<dbReference type="SUPFAM" id="SSF55781">
    <property type="entry name" value="GAF domain-like"/>
    <property type="match status" value="1"/>
</dbReference>
<gene>
    <name evidence="2" type="ORF">Pmi06nite_37160</name>
</gene>
<evidence type="ECO:0000259" key="1">
    <source>
        <dbReference type="PROSITE" id="PS51078"/>
    </source>
</evidence>
<dbReference type="GO" id="GO:0003677">
    <property type="term" value="F:DNA binding"/>
    <property type="evidence" value="ECO:0007669"/>
    <property type="project" value="TreeGrafter"/>
</dbReference>
<keyword evidence="3" id="KW-1185">Reference proteome</keyword>
<dbReference type="Proteomes" id="UP000650628">
    <property type="component" value="Unassembled WGS sequence"/>
</dbReference>
<dbReference type="AlphaFoldDB" id="A0A8J3X7V2"/>
<dbReference type="GO" id="GO:0045892">
    <property type="term" value="P:negative regulation of DNA-templated transcription"/>
    <property type="evidence" value="ECO:0007669"/>
    <property type="project" value="TreeGrafter"/>
</dbReference>
<protein>
    <recommendedName>
        <fullName evidence="1">IclR-ED domain-containing protein</fullName>
    </recommendedName>
</protein>
<dbReference type="Pfam" id="PF01614">
    <property type="entry name" value="IclR_C"/>
    <property type="match status" value="1"/>
</dbReference>
<dbReference type="InterPro" id="IPR014757">
    <property type="entry name" value="Tscrpt_reg_IclR_C"/>
</dbReference>
<dbReference type="EMBL" id="BOOO01000019">
    <property type="protein sequence ID" value="GII30274.1"/>
    <property type="molecule type" value="Genomic_DNA"/>
</dbReference>
<accession>A0A8J3X7V2</accession>
<evidence type="ECO:0000313" key="2">
    <source>
        <dbReference type="EMBL" id="GII30274.1"/>
    </source>
</evidence>
<dbReference type="RefSeq" id="WP_275409581.1">
    <property type="nucleotide sequence ID" value="NZ_BOOO01000019.1"/>
</dbReference>
<comment type="caution">
    <text evidence="2">The sequence shown here is derived from an EMBL/GenBank/DDBJ whole genome shotgun (WGS) entry which is preliminary data.</text>
</comment>
<dbReference type="GO" id="GO:0003700">
    <property type="term" value="F:DNA-binding transcription factor activity"/>
    <property type="evidence" value="ECO:0007669"/>
    <property type="project" value="TreeGrafter"/>
</dbReference>
<dbReference type="Gene3D" id="3.30.450.40">
    <property type="match status" value="1"/>
</dbReference>
<dbReference type="PROSITE" id="PS51078">
    <property type="entry name" value="ICLR_ED"/>
    <property type="match status" value="1"/>
</dbReference>
<dbReference type="InterPro" id="IPR050707">
    <property type="entry name" value="HTH_MetabolicPath_Reg"/>
</dbReference>
<dbReference type="PANTHER" id="PTHR30136">
    <property type="entry name" value="HELIX-TURN-HELIX TRANSCRIPTIONAL REGULATOR, ICLR FAMILY"/>
    <property type="match status" value="1"/>
</dbReference>
<feature type="domain" description="IclR-ED" evidence="1">
    <location>
        <begin position="1"/>
        <end position="129"/>
    </location>
</feature>
<dbReference type="PANTHER" id="PTHR30136:SF35">
    <property type="entry name" value="HTH-TYPE TRANSCRIPTIONAL REGULATOR RV1719"/>
    <property type="match status" value="1"/>
</dbReference>
<proteinExistence type="predicted"/>
<evidence type="ECO:0000313" key="3">
    <source>
        <dbReference type="Proteomes" id="UP000650628"/>
    </source>
</evidence>